<dbReference type="PANTHER" id="PTHR46060:SF2">
    <property type="entry name" value="HISTONE-LYSINE N-METHYLTRANSFERASE SETMAR"/>
    <property type="match status" value="1"/>
</dbReference>
<dbReference type="GO" id="GO:0000014">
    <property type="term" value="F:single-stranded DNA endodeoxyribonuclease activity"/>
    <property type="evidence" value="ECO:0007669"/>
    <property type="project" value="TreeGrafter"/>
</dbReference>
<name>A0A016WTV1_9BILA</name>
<protein>
    <recommendedName>
        <fullName evidence="1">Mos1 transposase HTH domain-containing protein</fullName>
    </recommendedName>
</protein>
<dbReference type="GO" id="GO:0044547">
    <property type="term" value="F:DNA topoisomerase binding"/>
    <property type="evidence" value="ECO:0007669"/>
    <property type="project" value="TreeGrafter"/>
</dbReference>
<evidence type="ECO:0000313" key="3">
    <source>
        <dbReference type="Proteomes" id="UP000024635"/>
    </source>
</evidence>
<dbReference type="Gene3D" id="1.10.10.10">
    <property type="entry name" value="Winged helix-like DNA-binding domain superfamily/Winged helix DNA-binding domain"/>
    <property type="match status" value="1"/>
</dbReference>
<dbReference type="Proteomes" id="UP000024635">
    <property type="component" value="Unassembled WGS sequence"/>
</dbReference>
<dbReference type="GO" id="GO:0003697">
    <property type="term" value="F:single-stranded DNA binding"/>
    <property type="evidence" value="ECO:0007669"/>
    <property type="project" value="TreeGrafter"/>
</dbReference>
<dbReference type="GO" id="GO:0042800">
    <property type="term" value="F:histone H3K4 methyltransferase activity"/>
    <property type="evidence" value="ECO:0007669"/>
    <property type="project" value="TreeGrafter"/>
</dbReference>
<dbReference type="GO" id="GO:0015074">
    <property type="term" value="P:DNA integration"/>
    <property type="evidence" value="ECO:0007669"/>
    <property type="project" value="TreeGrafter"/>
</dbReference>
<sequence>MNSVEEAADATRNIIMVFGKGAASERTVCRWFKKFRSGDFNLENEPRGRPEVKVDNEELTAVVEADTPQTPRELAVRFGVSKQTMLDHLNRIGKVKKLDRWVPHDLSEDQKETVSTLVFPCCHDISSGRFAPNYYL</sequence>
<dbReference type="GO" id="GO:0035861">
    <property type="term" value="C:site of double-strand break"/>
    <property type="evidence" value="ECO:0007669"/>
    <property type="project" value="TreeGrafter"/>
</dbReference>
<evidence type="ECO:0000259" key="1">
    <source>
        <dbReference type="Pfam" id="PF17906"/>
    </source>
</evidence>
<reference evidence="3" key="1">
    <citation type="journal article" date="2015" name="Nat. Genet.">
        <title>The genome and transcriptome of the zoonotic hookworm Ancylostoma ceylanicum identify infection-specific gene families.</title>
        <authorList>
            <person name="Schwarz E.M."/>
            <person name="Hu Y."/>
            <person name="Antoshechkin I."/>
            <person name="Miller M.M."/>
            <person name="Sternberg P.W."/>
            <person name="Aroian R.V."/>
        </authorList>
    </citation>
    <scope>NUCLEOTIDE SEQUENCE</scope>
    <source>
        <strain evidence="3">HY135</strain>
    </source>
</reference>
<dbReference type="GO" id="GO:0000729">
    <property type="term" value="P:DNA double-strand break processing"/>
    <property type="evidence" value="ECO:0007669"/>
    <property type="project" value="TreeGrafter"/>
</dbReference>
<dbReference type="STRING" id="53326.A0A016WTV1"/>
<dbReference type="GO" id="GO:0046975">
    <property type="term" value="F:histone H3K36 methyltransferase activity"/>
    <property type="evidence" value="ECO:0007669"/>
    <property type="project" value="TreeGrafter"/>
</dbReference>
<dbReference type="GO" id="GO:0006303">
    <property type="term" value="P:double-strand break repair via nonhomologous end joining"/>
    <property type="evidence" value="ECO:0007669"/>
    <property type="project" value="TreeGrafter"/>
</dbReference>
<dbReference type="AlphaFoldDB" id="A0A016WTV1"/>
<dbReference type="InterPro" id="IPR036388">
    <property type="entry name" value="WH-like_DNA-bd_sf"/>
</dbReference>
<dbReference type="EMBL" id="JARK01000122">
    <property type="protein sequence ID" value="EYC42682.1"/>
    <property type="molecule type" value="Genomic_DNA"/>
</dbReference>
<dbReference type="GO" id="GO:0005634">
    <property type="term" value="C:nucleus"/>
    <property type="evidence" value="ECO:0007669"/>
    <property type="project" value="TreeGrafter"/>
</dbReference>
<dbReference type="Pfam" id="PF17906">
    <property type="entry name" value="HTH_48"/>
    <property type="match status" value="1"/>
</dbReference>
<dbReference type="OrthoDB" id="9970333at2759"/>
<dbReference type="Gene3D" id="1.10.10.1450">
    <property type="match status" value="1"/>
</dbReference>
<proteinExistence type="predicted"/>
<keyword evidence="3" id="KW-1185">Reference proteome</keyword>
<dbReference type="InterPro" id="IPR052709">
    <property type="entry name" value="Transposase-MT_Hybrid"/>
</dbReference>
<dbReference type="GO" id="GO:0003690">
    <property type="term" value="F:double-stranded DNA binding"/>
    <property type="evidence" value="ECO:0007669"/>
    <property type="project" value="TreeGrafter"/>
</dbReference>
<feature type="domain" description="Mos1 transposase HTH" evidence="1">
    <location>
        <begin position="6"/>
        <end position="39"/>
    </location>
</feature>
<dbReference type="PANTHER" id="PTHR46060">
    <property type="entry name" value="MARINER MOS1 TRANSPOSASE-LIKE PROTEIN"/>
    <property type="match status" value="1"/>
</dbReference>
<dbReference type="GO" id="GO:0031297">
    <property type="term" value="P:replication fork processing"/>
    <property type="evidence" value="ECO:0007669"/>
    <property type="project" value="TreeGrafter"/>
</dbReference>
<organism evidence="2 3">
    <name type="scientific">Ancylostoma ceylanicum</name>
    <dbReference type="NCBI Taxonomy" id="53326"/>
    <lineage>
        <taxon>Eukaryota</taxon>
        <taxon>Metazoa</taxon>
        <taxon>Ecdysozoa</taxon>
        <taxon>Nematoda</taxon>
        <taxon>Chromadorea</taxon>
        <taxon>Rhabditida</taxon>
        <taxon>Rhabditina</taxon>
        <taxon>Rhabditomorpha</taxon>
        <taxon>Strongyloidea</taxon>
        <taxon>Ancylostomatidae</taxon>
        <taxon>Ancylostomatinae</taxon>
        <taxon>Ancylostoma</taxon>
    </lineage>
</organism>
<dbReference type="GO" id="GO:0044774">
    <property type="term" value="P:mitotic DNA integrity checkpoint signaling"/>
    <property type="evidence" value="ECO:0007669"/>
    <property type="project" value="TreeGrafter"/>
</dbReference>
<evidence type="ECO:0000313" key="2">
    <source>
        <dbReference type="EMBL" id="EYC42682.1"/>
    </source>
</evidence>
<dbReference type="InterPro" id="IPR041426">
    <property type="entry name" value="Mos1_HTH"/>
</dbReference>
<accession>A0A016WTV1</accession>
<comment type="caution">
    <text evidence="2">The sequence shown here is derived from an EMBL/GenBank/DDBJ whole genome shotgun (WGS) entry which is preliminary data.</text>
</comment>
<dbReference type="GO" id="GO:0000793">
    <property type="term" value="C:condensed chromosome"/>
    <property type="evidence" value="ECO:0007669"/>
    <property type="project" value="TreeGrafter"/>
</dbReference>
<gene>
    <name evidence="2" type="primary">Acey_s0522.g2904</name>
    <name evidence="2" type="ORF">Y032_0522g2904</name>
</gene>